<reference evidence="1" key="2">
    <citation type="submission" date="2020-06" db="EMBL/GenBank/DDBJ databases">
        <title>Helianthus annuus Genome sequencing and assembly Release 2.</title>
        <authorList>
            <person name="Gouzy J."/>
            <person name="Langlade N."/>
            <person name="Munos S."/>
        </authorList>
    </citation>
    <scope>NUCLEOTIDE SEQUENCE</scope>
    <source>
        <tissue evidence="1">Leaves</tissue>
    </source>
</reference>
<dbReference type="Proteomes" id="UP000215914">
    <property type="component" value="Unassembled WGS sequence"/>
</dbReference>
<dbReference type="Gramene" id="mRNA:HanXRQr2_Chr06g0240411">
    <property type="protein sequence ID" value="CDS:HanXRQr2_Chr06g0240411.1"/>
    <property type="gene ID" value="HanXRQr2_Chr06g0240411"/>
</dbReference>
<name>A0A9K3NHQ6_HELAN</name>
<dbReference type="EMBL" id="MNCJ02000321">
    <property type="protein sequence ID" value="KAF5800766.1"/>
    <property type="molecule type" value="Genomic_DNA"/>
</dbReference>
<reference evidence="1" key="1">
    <citation type="journal article" date="2017" name="Nature">
        <title>The sunflower genome provides insights into oil metabolism, flowering and Asterid evolution.</title>
        <authorList>
            <person name="Badouin H."/>
            <person name="Gouzy J."/>
            <person name="Grassa C.J."/>
            <person name="Murat F."/>
            <person name="Staton S.E."/>
            <person name="Cottret L."/>
            <person name="Lelandais-Briere C."/>
            <person name="Owens G.L."/>
            <person name="Carrere S."/>
            <person name="Mayjonade B."/>
            <person name="Legrand L."/>
            <person name="Gill N."/>
            <person name="Kane N.C."/>
            <person name="Bowers J.E."/>
            <person name="Hubner S."/>
            <person name="Bellec A."/>
            <person name="Berard A."/>
            <person name="Berges H."/>
            <person name="Blanchet N."/>
            <person name="Boniface M.C."/>
            <person name="Brunel D."/>
            <person name="Catrice O."/>
            <person name="Chaidir N."/>
            <person name="Claudel C."/>
            <person name="Donnadieu C."/>
            <person name="Faraut T."/>
            <person name="Fievet G."/>
            <person name="Helmstetter N."/>
            <person name="King M."/>
            <person name="Knapp S.J."/>
            <person name="Lai Z."/>
            <person name="Le Paslier M.C."/>
            <person name="Lippi Y."/>
            <person name="Lorenzon L."/>
            <person name="Mandel J.R."/>
            <person name="Marage G."/>
            <person name="Marchand G."/>
            <person name="Marquand E."/>
            <person name="Bret-Mestries E."/>
            <person name="Morien E."/>
            <person name="Nambeesan S."/>
            <person name="Nguyen T."/>
            <person name="Pegot-Espagnet P."/>
            <person name="Pouilly N."/>
            <person name="Raftis F."/>
            <person name="Sallet E."/>
            <person name="Schiex T."/>
            <person name="Thomas J."/>
            <person name="Vandecasteele C."/>
            <person name="Vares D."/>
            <person name="Vear F."/>
            <person name="Vautrin S."/>
            <person name="Crespi M."/>
            <person name="Mangin B."/>
            <person name="Burke J.M."/>
            <person name="Salse J."/>
            <person name="Munos S."/>
            <person name="Vincourt P."/>
            <person name="Rieseberg L.H."/>
            <person name="Langlade N.B."/>
        </authorList>
    </citation>
    <scope>NUCLEOTIDE SEQUENCE</scope>
    <source>
        <tissue evidence="1">Leaves</tissue>
    </source>
</reference>
<gene>
    <name evidence="1" type="ORF">HanXRQr2_Chr06g0240411</name>
</gene>
<comment type="caution">
    <text evidence="1">The sequence shown here is derived from an EMBL/GenBank/DDBJ whole genome shotgun (WGS) entry which is preliminary data.</text>
</comment>
<sequence length="67" mass="7956">MLKVPRAHQKSTSKSLTLNHRYKVKEHRKWGCVVLETKQINHLSLTLNIHNTLRKRRPCADTHFNKN</sequence>
<evidence type="ECO:0000313" key="1">
    <source>
        <dbReference type="EMBL" id="KAF5800766.1"/>
    </source>
</evidence>
<organism evidence="1 2">
    <name type="scientific">Helianthus annuus</name>
    <name type="common">Common sunflower</name>
    <dbReference type="NCBI Taxonomy" id="4232"/>
    <lineage>
        <taxon>Eukaryota</taxon>
        <taxon>Viridiplantae</taxon>
        <taxon>Streptophyta</taxon>
        <taxon>Embryophyta</taxon>
        <taxon>Tracheophyta</taxon>
        <taxon>Spermatophyta</taxon>
        <taxon>Magnoliopsida</taxon>
        <taxon>eudicotyledons</taxon>
        <taxon>Gunneridae</taxon>
        <taxon>Pentapetalae</taxon>
        <taxon>asterids</taxon>
        <taxon>campanulids</taxon>
        <taxon>Asterales</taxon>
        <taxon>Asteraceae</taxon>
        <taxon>Asteroideae</taxon>
        <taxon>Heliantheae alliance</taxon>
        <taxon>Heliantheae</taxon>
        <taxon>Helianthus</taxon>
    </lineage>
</organism>
<dbReference type="AlphaFoldDB" id="A0A9K3NHQ6"/>
<accession>A0A9K3NHQ6</accession>
<evidence type="ECO:0000313" key="2">
    <source>
        <dbReference type="Proteomes" id="UP000215914"/>
    </source>
</evidence>
<protein>
    <submittedName>
        <fullName evidence="1">Uncharacterized protein</fullName>
    </submittedName>
</protein>
<keyword evidence="2" id="KW-1185">Reference proteome</keyword>
<proteinExistence type="predicted"/>